<sequence length="56" mass="6351">MYTTINQDGQLNNYAIETPVYYAEYPNSEQQRRYAFQGACAILFVNVLLLTALAVS</sequence>
<protein>
    <recommendedName>
        <fullName evidence="4">Ssl1498 family light-harvesting-like protein</fullName>
    </recommendedName>
</protein>
<dbReference type="InterPro" id="IPR048028">
    <property type="entry name" value="Psb34-like"/>
</dbReference>
<dbReference type="OrthoDB" id="462212at2"/>
<gene>
    <name evidence="2" type="ORF">MC7420_3255</name>
</gene>
<reference evidence="2 3" key="1">
    <citation type="submission" date="2008-07" db="EMBL/GenBank/DDBJ databases">
        <authorList>
            <person name="Tandeau de Marsac N."/>
            <person name="Ferriera S."/>
            <person name="Johnson J."/>
            <person name="Kravitz S."/>
            <person name="Beeson K."/>
            <person name="Sutton G."/>
            <person name="Rogers Y.-H."/>
            <person name="Friedman R."/>
            <person name="Frazier M."/>
            <person name="Venter J.C."/>
        </authorList>
    </citation>
    <scope>NUCLEOTIDE SEQUENCE [LARGE SCALE GENOMIC DNA]</scope>
    <source>
        <strain evidence="2 3">PCC 7420</strain>
    </source>
</reference>
<keyword evidence="1" id="KW-1133">Transmembrane helix</keyword>
<evidence type="ECO:0000313" key="2">
    <source>
        <dbReference type="EMBL" id="EDX72809.1"/>
    </source>
</evidence>
<name>B4VZ10_9CYAN</name>
<keyword evidence="1" id="KW-0472">Membrane</keyword>
<evidence type="ECO:0000256" key="1">
    <source>
        <dbReference type="SAM" id="Phobius"/>
    </source>
</evidence>
<feature type="transmembrane region" description="Helical" evidence="1">
    <location>
        <begin position="34"/>
        <end position="55"/>
    </location>
</feature>
<dbReference type="EMBL" id="DS989861">
    <property type="protein sequence ID" value="EDX72809.1"/>
    <property type="molecule type" value="Genomic_DNA"/>
</dbReference>
<proteinExistence type="predicted"/>
<dbReference type="eggNOG" id="ENOG5033BN1">
    <property type="taxonomic scope" value="Bacteria"/>
</dbReference>
<dbReference type="HOGENOM" id="CLU_200793_0_0_3"/>
<organism evidence="2 3">
    <name type="scientific">Coleofasciculus chthonoplastes PCC 7420</name>
    <dbReference type="NCBI Taxonomy" id="118168"/>
    <lineage>
        <taxon>Bacteria</taxon>
        <taxon>Bacillati</taxon>
        <taxon>Cyanobacteriota</taxon>
        <taxon>Cyanophyceae</taxon>
        <taxon>Coleofasciculales</taxon>
        <taxon>Coleofasciculaceae</taxon>
        <taxon>Coleofasciculus</taxon>
    </lineage>
</organism>
<dbReference type="RefSeq" id="WP_006103939.1">
    <property type="nucleotide sequence ID" value="NZ_DS989861.1"/>
</dbReference>
<keyword evidence="1" id="KW-0812">Transmembrane</keyword>
<evidence type="ECO:0000313" key="3">
    <source>
        <dbReference type="Proteomes" id="UP000003835"/>
    </source>
</evidence>
<keyword evidence="3" id="KW-1185">Reference proteome</keyword>
<evidence type="ECO:0008006" key="4">
    <source>
        <dbReference type="Google" id="ProtNLM"/>
    </source>
</evidence>
<dbReference type="NCBIfam" id="NF033486">
    <property type="entry name" value="harvest_ssl1498"/>
    <property type="match status" value="1"/>
</dbReference>
<dbReference type="Pfam" id="PF26394">
    <property type="entry name" value="Psb34"/>
    <property type="match status" value="1"/>
</dbReference>
<dbReference type="AlphaFoldDB" id="B4VZ10"/>
<dbReference type="Proteomes" id="UP000003835">
    <property type="component" value="Unassembled WGS sequence"/>
</dbReference>
<accession>B4VZ10</accession>